<dbReference type="HOGENOM" id="CLU_1218771_0_0_3"/>
<dbReference type="InParanoid" id="K9TL45"/>
<sequence>MPSKVQKMSALLSKFKTLGQSKREKTQTQMSAFLSSFSDLHQKSRQGQVANFNLFSLLQLSKNQATQTTVLGWLLDAEGNHGQGPLFLEQLVKLCGDCIPLENFSQPYRLLSAAIAPQLRLDLILYRPGEFLVAIDNNILDREGINQADLEIMEMRRLGSAQRIPKERQIAIFLTPEGRSPLSGDPSHWHNLSYPQLAAAFSQVVPQLNDLKLKHILVDWIEVVSRI</sequence>
<reference evidence="1 2" key="1">
    <citation type="submission" date="2012-06" db="EMBL/GenBank/DDBJ databases">
        <title>Finished chromosome of genome of Oscillatoria acuminata PCC 6304.</title>
        <authorList>
            <consortium name="US DOE Joint Genome Institute"/>
            <person name="Gugger M."/>
            <person name="Coursin T."/>
            <person name="Rippka R."/>
            <person name="Tandeau De Marsac N."/>
            <person name="Huntemann M."/>
            <person name="Wei C.-L."/>
            <person name="Han J."/>
            <person name="Detter J.C."/>
            <person name="Han C."/>
            <person name="Tapia R."/>
            <person name="Davenport K."/>
            <person name="Daligault H."/>
            <person name="Erkkila T."/>
            <person name="Gu W."/>
            <person name="Munk A.C.C."/>
            <person name="Teshima H."/>
            <person name="Xu Y."/>
            <person name="Chain P."/>
            <person name="Chen A."/>
            <person name="Krypides N."/>
            <person name="Mavromatis K."/>
            <person name="Markowitz V."/>
            <person name="Szeto E."/>
            <person name="Ivanova N."/>
            <person name="Mikhailova N."/>
            <person name="Ovchinnikova G."/>
            <person name="Pagani I."/>
            <person name="Pati A."/>
            <person name="Goodwin L."/>
            <person name="Peters L."/>
            <person name="Pitluck S."/>
            <person name="Woyke T."/>
            <person name="Kerfeld C."/>
        </authorList>
    </citation>
    <scope>NUCLEOTIDE SEQUENCE [LARGE SCALE GENOMIC DNA]</scope>
    <source>
        <strain evidence="1 2">PCC 6304</strain>
    </source>
</reference>
<dbReference type="EMBL" id="CP003607">
    <property type="protein sequence ID" value="AFY82851.1"/>
    <property type="molecule type" value="Genomic_DNA"/>
</dbReference>
<dbReference type="AlphaFoldDB" id="K9TL45"/>
<evidence type="ECO:0000313" key="2">
    <source>
        <dbReference type="Proteomes" id="UP000010367"/>
    </source>
</evidence>
<dbReference type="Pfam" id="PF14281">
    <property type="entry name" value="PDDEXK_4"/>
    <property type="match status" value="1"/>
</dbReference>
<name>K9TL45_9CYAN</name>
<dbReference type="Proteomes" id="UP000010367">
    <property type="component" value="Chromosome"/>
</dbReference>
<protein>
    <submittedName>
        <fullName evidence="1">Uncharacterized protein</fullName>
    </submittedName>
</protein>
<proteinExistence type="predicted"/>
<gene>
    <name evidence="1" type="ORF">Oscil6304_3276</name>
</gene>
<dbReference type="InterPro" id="IPR029470">
    <property type="entry name" value="PDDEXK_4"/>
</dbReference>
<dbReference type="STRING" id="56110.Oscil6304_3276"/>
<dbReference type="KEGG" id="oac:Oscil6304_3276"/>
<organism evidence="1 2">
    <name type="scientific">Oscillatoria acuminata PCC 6304</name>
    <dbReference type="NCBI Taxonomy" id="56110"/>
    <lineage>
        <taxon>Bacteria</taxon>
        <taxon>Bacillati</taxon>
        <taxon>Cyanobacteriota</taxon>
        <taxon>Cyanophyceae</taxon>
        <taxon>Oscillatoriophycideae</taxon>
        <taxon>Oscillatoriales</taxon>
        <taxon>Oscillatoriaceae</taxon>
        <taxon>Oscillatoria</taxon>
    </lineage>
</organism>
<accession>K9TL45</accession>
<evidence type="ECO:0000313" key="1">
    <source>
        <dbReference type="EMBL" id="AFY82851.1"/>
    </source>
</evidence>
<keyword evidence="2" id="KW-1185">Reference proteome</keyword>
<dbReference type="OrthoDB" id="1453311at2"/>